<evidence type="ECO:0000259" key="2">
    <source>
        <dbReference type="PROSITE" id="PS50835"/>
    </source>
</evidence>
<dbReference type="AlphaFoldDB" id="A0A7L2UKV4"/>
<accession>A0A7L2UKV4</accession>
<dbReference type="PROSITE" id="PS50835">
    <property type="entry name" value="IG_LIKE"/>
    <property type="match status" value="1"/>
</dbReference>
<feature type="non-terminal residue" evidence="3">
    <location>
        <position position="112"/>
    </location>
</feature>
<dbReference type="SUPFAM" id="SSF48726">
    <property type="entry name" value="Immunoglobulin"/>
    <property type="match status" value="1"/>
</dbReference>
<dbReference type="EMBL" id="VYZW01040938">
    <property type="protein sequence ID" value="NXS46299.1"/>
    <property type="molecule type" value="Genomic_DNA"/>
</dbReference>
<dbReference type="InterPro" id="IPR013783">
    <property type="entry name" value="Ig-like_fold"/>
</dbReference>
<evidence type="ECO:0000313" key="3">
    <source>
        <dbReference type="EMBL" id="NXS46299.1"/>
    </source>
</evidence>
<comment type="caution">
    <text evidence="3">The sequence shown here is derived from an EMBL/GenBank/DDBJ whole genome shotgun (WGS) entry which is preliminary data.</text>
</comment>
<dbReference type="InterPro" id="IPR007110">
    <property type="entry name" value="Ig-like_dom"/>
</dbReference>
<dbReference type="GO" id="GO:0007155">
    <property type="term" value="P:cell adhesion"/>
    <property type="evidence" value="ECO:0007669"/>
    <property type="project" value="InterPro"/>
</dbReference>
<dbReference type="Pfam" id="PF13927">
    <property type="entry name" value="Ig_3"/>
    <property type="match status" value="1"/>
</dbReference>
<dbReference type="Gene3D" id="2.60.40.10">
    <property type="entry name" value="Immunoglobulins"/>
    <property type="match status" value="1"/>
</dbReference>
<dbReference type="OrthoDB" id="6250964at2759"/>
<dbReference type="InterPro" id="IPR036179">
    <property type="entry name" value="Ig-like_dom_sf"/>
</dbReference>
<keyword evidence="4" id="KW-1185">Reference proteome</keyword>
<dbReference type="Proteomes" id="UP000528411">
    <property type="component" value="Unassembled WGS sequence"/>
</dbReference>
<proteinExistence type="predicted"/>
<protein>
    <submittedName>
        <fullName evidence="3">ICAM1 protein</fullName>
    </submittedName>
</protein>
<dbReference type="CDD" id="cd00096">
    <property type="entry name" value="Ig"/>
    <property type="match status" value="1"/>
</dbReference>
<feature type="compositionally biased region" description="Basic and acidic residues" evidence="1">
    <location>
        <begin position="44"/>
        <end position="53"/>
    </location>
</feature>
<organism evidence="3 4">
    <name type="scientific">Balaeniceps rex</name>
    <name type="common">Shoebill</name>
    <dbReference type="NCBI Taxonomy" id="33584"/>
    <lineage>
        <taxon>Eukaryota</taxon>
        <taxon>Metazoa</taxon>
        <taxon>Chordata</taxon>
        <taxon>Craniata</taxon>
        <taxon>Vertebrata</taxon>
        <taxon>Euteleostomi</taxon>
        <taxon>Archelosauria</taxon>
        <taxon>Archosauria</taxon>
        <taxon>Dinosauria</taxon>
        <taxon>Saurischia</taxon>
        <taxon>Theropoda</taxon>
        <taxon>Coelurosauria</taxon>
        <taxon>Aves</taxon>
        <taxon>Neognathae</taxon>
        <taxon>Neoaves</taxon>
        <taxon>Aequornithes</taxon>
        <taxon>Pelecaniformes</taxon>
        <taxon>Balaenicipitidae</taxon>
        <taxon>Balaeniceps</taxon>
    </lineage>
</organism>
<dbReference type="InterPro" id="IPR047012">
    <property type="entry name" value="ICAM_VCAM"/>
</dbReference>
<feature type="domain" description="Ig-like" evidence="2">
    <location>
        <begin position="6"/>
        <end position="90"/>
    </location>
</feature>
<dbReference type="SMART" id="SM00408">
    <property type="entry name" value="IGc2"/>
    <property type="match status" value="1"/>
</dbReference>
<name>A0A7L2UKV4_BALRX</name>
<evidence type="ECO:0000256" key="1">
    <source>
        <dbReference type="SAM" id="MobiDB-lite"/>
    </source>
</evidence>
<reference evidence="3 4" key="1">
    <citation type="submission" date="2019-09" db="EMBL/GenBank/DDBJ databases">
        <title>Bird 10,000 Genomes (B10K) Project - Family phase.</title>
        <authorList>
            <person name="Zhang G."/>
        </authorList>
    </citation>
    <scope>NUCLEOTIDE SEQUENCE [LARGE SCALE GENOMIC DNA]</scope>
    <source>
        <strain evidence="3">B10K-DU-012-56</strain>
    </source>
</reference>
<dbReference type="GO" id="GO:0005886">
    <property type="term" value="C:plasma membrane"/>
    <property type="evidence" value="ECO:0007669"/>
    <property type="project" value="TreeGrafter"/>
</dbReference>
<dbReference type="InterPro" id="IPR003598">
    <property type="entry name" value="Ig_sub2"/>
</dbReference>
<dbReference type="GO" id="GO:0005178">
    <property type="term" value="F:integrin binding"/>
    <property type="evidence" value="ECO:0007669"/>
    <property type="project" value="InterPro"/>
</dbReference>
<evidence type="ECO:0000313" key="4">
    <source>
        <dbReference type="Proteomes" id="UP000528411"/>
    </source>
</evidence>
<dbReference type="PANTHER" id="PTHR13771">
    <property type="entry name" value="INTERCELLULAR ADHESION MOLECULE"/>
    <property type="match status" value="1"/>
</dbReference>
<gene>
    <name evidence="3" type="primary">Icam1</name>
    <name evidence="3" type="ORF">BALREX_R13869</name>
</gene>
<dbReference type="FunFam" id="2.60.40.10:FF:000641">
    <property type="entry name" value="Intercellular adhesion molecule 1"/>
    <property type="match status" value="1"/>
</dbReference>
<feature type="non-terminal residue" evidence="3">
    <location>
        <position position="1"/>
    </location>
</feature>
<dbReference type="PANTHER" id="PTHR13771:SF9">
    <property type="entry name" value="INTERCELLULAR ADHESION MOLECULE 5"/>
    <property type="match status" value="1"/>
</dbReference>
<sequence>FVVAIPALPAAKPWMDDGSCPPRQNWTEGQDETLRCSAQGNPRPRLECAKDDGEPFPTGVPRPVTRAHAGTYRCRATNALGVVVRSISVRVDCEWGRGSWGSWVVLGVLGGP</sequence>
<feature type="region of interest" description="Disordered" evidence="1">
    <location>
        <begin position="24"/>
        <end position="62"/>
    </location>
</feature>